<dbReference type="FunFam" id="1.10.390.10:FF:000002">
    <property type="entry name" value="Aminopeptidase N"/>
    <property type="match status" value="1"/>
</dbReference>
<dbReference type="Proteomes" id="UP000001568">
    <property type="component" value="Chromosome 21"/>
</dbReference>
<reference evidence="13 14" key="1">
    <citation type="journal article" date="2007" name="Proc. Natl. Acad. Sci. U.S.A.">
        <title>The tiny eukaryote Ostreococcus provides genomic insights into the paradox of plankton speciation.</title>
        <authorList>
            <person name="Palenik B."/>
            <person name="Grimwood J."/>
            <person name="Aerts A."/>
            <person name="Rouze P."/>
            <person name="Salamov A."/>
            <person name="Putnam N."/>
            <person name="Dupont C."/>
            <person name="Jorgensen R."/>
            <person name="Derelle E."/>
            <person name="Rombauts S."/>
            <person name="Zhou K."/>
            <person name="Otillar R."/>
            <person name="Merchant S.S."/>
            <person name="Podell S."/>
            <person name="Gaasterland T."/>
            <person name="Napoli C."/>
            <person name="Gendler K."/>
            <person name="Manuell A."/>
            <person name="Tai V."/>
            <person name="Vallon O."/>
            <person name="Piganeau G."/>
            <person name="Jancek S."/>
            <person name="Heijde M."/>
            <person name="Jabbari K."/>
            <person name="Bowler C."/>
            <person name="Lohr M."/>
            <person name="Robbens S."/>
            <person name="Werner G."/>
            <person name="Dubchak I."/>
            <person name="Pazour G.J."/>
            <person name="Ren Q."/>
            <person name="Paulsen I."/>
            <person name="Delwiche C."/>
            <person name="Schmutz J."/>
            <person name="Rokhsar D."/>
            <person name="Van de Peer Y."/>
            <person name="Moreau H."/>
            <person name="Grigoriev I.V."/>
        </authorList>
    </citation>
    <scope>NUCLEOTIDE SEQUENCE [LARGE SCALE GENOMIC DNA]</scope>
    <source>
        <strain evidence="13 14">CCE9901</strain>
    </source>
</reference>
<dbReference type="InterPro" id="IPR012779">
    <property type="entry name" value="Peptidase_M1_pepN"/>
</dbReference>
<keyword evidence="7" id="KW-0862">Zinc</keyword>
<dbReference type="Pfam" id="PF17432">
    <property type="entry name" value="DUF3458_C"/>
    <property type="match status" value="1"/>
</dbReference>
<evidence type="ECO:0000259" key="11">
    <source>
        <dbReference type="Pfam" id="PF17432"/>
    </source>
</evidence>
<dbReference type="InterPro" id="IPR024601">
    <property type="entry name" value="Peptidase_M1_pepN_C"/>
</dbReference>
<dbReference type="AlphaFoldDB" id="A4SBP7"/>
<evidence type="ECO:0000259" key="10">
    <source>
        <dbReference type="Pfam" id="PF11940"/>
    </source>
</evidence>
<keyword evidence="14" id="KW-1185">Reference proteome</keyword>
<dbReference type="Gene3D" id="2.60.40.1730">
    <property type="entry name" value="tricorn interacting facor f3 domain"/>
    <property type="match status" value="1"/>
</dbReference>
<gene>
    <name evidence="13" type="ORF">OSTLU_36617</name>
</gene>
<evidence type="ECO:0000256" key="8">
    <source>
        <dbReference type="ARBA" id="ARBA00023049"/>
    </source>
</evidence>
<dbReference type="OMA" id="FKRWYSQ"/>
<dbReference type="Gene3D" id="3.30.2010.30">
    <property type="match status" value="1"/>
</dbReference>
<dbReference type="EMBL" id="CP000601">
    <property type="protein sequence ID" value="ABP01169.1"/>
    <property type="molecule type" value="Genomic_DNA"/>
</dbReference>
<evidence type="ECO:0000256" key="6">
    <source>
        <dbReference type="ARBA" id="ARBA00022801"/>
    </source>
</evidence>
<dbReference type="SUPFAM" id="SSF55486">
    <property type="entry name" value="Metalloproteases ('zincins'), catalytic domain"/>
    <property type="match status" value="1"/>
</dbReference>
<dbReference type="InterPro" id="IPR038438">
    <property type="entry name" value="PepN_Ig-like_sf"/>
</dbReference>
<keyword evidence="6" id="KW-0378">Hydrolase</keyword>
<evidence type="ECO:0000256" key="1">
    <source>
        <dbReference type="ARBA" id="ARBA00001947"/>
    </source>
</evidence>
<dbReference type="InterPro" id="IPR014782">
    <property type="entry name" value="Peptidase_M1_dom"/>
</dbReference>
<evidence type="ECO:0000256" key="4">
    <source>
        <dbReference type="ARBA" id="ARBA00022670"/>
    </source>
</evidence>
<evidence type="ECO:0000313" key="14">
    <source>
        <dbReference type="Proteomes" id="UP000001568"/>
    </source>
</evidence>
<dbReference type="Pfam" id="PF11940">
    <property type="entry name" value="DUF3458"/>
    <property type="match status" value="1"/>
</dbReference>
<dbReference type="GO" id="GO:0008270">
    <property type="term" value="F:zinc ion binding"/>
    <property type="evidence" value="ECO:0007669"/>
    <property type="project" value="InterPro"/>
</dbReference>
<dbReference type="PRINTS" id="PR00756">
    <property type="entry name" value="ALADIPTASE"/>
</dbReference>
<dbReference type="OrthoDB" id="10031169at2759"/>
<dbReference type="InterPro" id="IPR001930">
    <property type="entry name" value="Peptidase_M1"/>
</dbReference>
<feature type="domain" description="Aminopeptidase N-like N-terminal" evidence="12">
    <location>
        <begin position="58"/>
        <end position="196"/>
    </location>
</feature>
<evidence type="ECO:0000256" key="5">
    <source>
        <dbReference type="ARBA" id="ARBA00022723"/>
    </source>
</evidence>
<sequence>MTTATETPTEAPKTIYLKDYERPAYAFERVNLDFELGEATTTVTSTIRVRPANDANGKSLFLNGDESVELAAIEVDGAKFTTYERTGKGITLRALPTEAFDLRVTTTIKPQENTALEGLYKSSGNFCTQCEAEGFRRITFYQDRPDVMSIFTTRITADKTKYPVLLGNGNLVDSGDLEGGKHFTVWEDPWAKPCYLFALVAGDLGMVEDKFKTMTGKEVTLRIFTETHNLDKCAHAMTSLIKSMKWDEDTYGLEYDLELFNIVAVDDFNMGAMENKSLNIFNSRLVLATPQSATDADYAAIEGVVAHEYFHNYTGNRVTCRDWFQLSLKEGLTVYRDQEFSADMNSRGVKRIGDVSRLRMAQFAQDAGPMAHPIRPESYIKMDNFYTVTVYEKGAEVVRMYETLLGKDGFRKGMDLYFERHDGQAVTTEDFFAAMCDANGADLSTFKPWYSQAGTPRVTANGSYDAAAKTFTLECSQVVPKTPGQDSKVPVLCPIAVGLVGPDGADMNLTIDGKSHGTTAVLRFDQASATYTFTGVDAKPVPSILRNFSAPVRLTTNLTQDDLLFLMANDSDAFNRWEAGQTLLRNLCLDLIKGGEQSFKMNDAITAAMRTILSGAKAADADKAFIARAMMVPSEGELSDMLEEGTVDPAAVHAARDFVMKTLATELRAELEATAQANSAAVYSNEPADRAARSLKNACIGYLSYLDAPEIAAMTYERYVAADNMTDKIAALSALSGKDCDERIKAIDAFYAEWSHDPLVMNKWLSIQAASSLPNNLANVRALAAGSAFDIKNPNKVYSLIGGFCASPTNFHAIDGSGYEFLADIVLELDDLNGQVASRMVSAFTRWRKFEPTRASAMKAQLERIAAKTGLSENVFEIVSKSLE</sequence>
<dbReference type="NCBIfam" id="TIGR02414">
    <property type="entry name" value="pepN_proteo"/>
    <property type="match status" value="1"/>
</dbReference>
<dbReference type="Gramene" id="ABP01169">
    <property type="protein sequence ID" value="ABP01169"/>
    <property type="gene ID" value="OSTLU_36617"/>
</dbReference>
<evidence type="ECO:0000256" key="3">
    <source>
        <dbReference type="ARBA" id="ARBA00022438"/>
    </source>
</evidence>
<dbReference type="Gene3D" id="1.10.390.10">
    <property type="entry name" value="Neutral Protease Domain 2"/>
    <property type="match status" value="1"/>
</dbReference>
<dbReference type="Pfam" id="PF01433">
    <property type="entry name" value="Peptidase_M1"/>
    <property type="match status" value="1"/>
</dbReference>
<dbReference type="GO" id="GO:0006508">
    <property type="term" value="P:proteolysis"/>
    <property type="evidence" value="ECO:0007669"/>
    <property type="project" value="UniProtKB-KW"/>
</dbReference>
<evidence type="ECO:0000256" key="2">
    <source>
        <dbReference type="ARBA" id="ARBA00010136"/>
    </source>
</evidence>
<proteinExistence type="inferred from homology"/>
<dbReference type="eggNOG" id="KOG1046">
    <property type="taxonomic scope" value="Eukaryota"/>
</dbReference>
<evidence type="ECO:0008006" key="15">
    <source>
        <dbReference type="Google" id="ProtNLM"/>
    </source>
</evidence>
<dbReference type="RefSeq" id="XP_001422810.1">
    <property type="nucleotide sequence ID" value="XM_001422773.1"/>
</dbReference>
<dbReference type="GO" id="GO:0004177">
    <property type="term" value="F:aminopeptidase activity"/>
    <property type="evidence" value="ECO:0007669"/>
    <property type="project" value="UniProtKB-KW"/>
</dbReference>
<comment type="similarity">
    <text evidence="2">Belongs to the peptidase M1 family.</text>
</comment>
<dbReference type="SUPFAM" id="SSF63737">
    <property type="entry name" value="Leukotriene A4 hydrolase N-terminal domain"/>
    <property type="match status" value="1"/>
</dbReference>
<keyword evidence="5" id="KW-0479">Metal-binding</keyword>
<keyword evidence="3" id="KW-0031">Aminopeptidase</keyword>
<dbReference type="MEROPS" id="M01.005"/>
<dbReference type="Pfam" id="PF17900">
    <property type="entry name" value="Peptidase_M1_N"/>
    <property type="match status" value="1"/>
</dbReference>
<dbReference type="InterPro" id="IPR035414">
    <property type="entry name" value="Peptidase_M1_pepN_Ig-like"/>
</dbReference>
<dbReference type="KEGG" id="olu:OSTLU_36617"/>
<dbReference type="GO" id="GO:0008237">
    <property type="term" value="F:metallopeptidase activity"/>
    <property type="evidence" value="ECO:0007669"/>
    <property type="project" value="UniProtKB-KW"/>
</dbReference>
<keyword evidence="8" id="KW-0482">Metalloprotease</keyword>
<accession>A4SBP7</accession>
<protein>
    <recommendedName>
        <fullName evidence="15">Peptidase M1 leukotriene A4 hydrolase/aminopeptidase C-terminal domain-containing protein</fullName>
    </recommendedName>
</protein>
<feature type="domain" description="Peptidase M1 membrane alanine aminopeptidase" evidence="9">
    <location>
        <begin position="236"/>
        <end position="447"/>
    </location>
</feature>
<dbReference type="FunFam" id="2.60.40.1840:FF:000001">
    <property type="entry name" value="Aminopeptidase N"/>
    <property type="match status" value="1"/>
</dbReference>
<dbReference type="Gene3D" id="1.25.50.10">
    <property type="entry name" value="Peptidase M1, alanyl aminopeptidase, C-terminal domain"/>
    <property type="match status" value="1"/>
</dbReference>
<dbReference type="CDD" id="cd09600">
    <property type="entry name" value="M1_APN"/>
    <property type="match status" value="1"/>
</dbReference>
<dbReference type="Gene3D" id="2.60.40.1840">
    <property type="match status" value="1"/>
</dbReference>
<evidence type="ECO:0000256" key="7">
    <source>
        <dbReference type="ARBA" id="ARBA00022833"/>
    </source>
</evidence>
<dbReference type="GeneID" id="5006958"/>
<evidence type="ECO:0000259" key="9">
    <source>
        <dbReference type="Pfam" id="PF01433"/>
    </source>
</evidence>
<dbReference type="PANTHER" id="PTHR46322">
    <property type="entry name" value="PUROMYCIN-SENSITIVE AMINOPEPTIDASE"/>
    <property type="match status" value="1"/>
</dbReference>
<dbReference type="FunFam" id="2.60.40.1730:FF:000005">
    <property type="entry name" value="Aminopeptidase N"/>
    <property type="match status" value="1"/>
</dbReference>
<dbReference type="InterPro" id="IPR042097">
    <property type="entry name" value="Aminopeptidase_N-like_N_sf"/>
</dbReference>
<comment type="cofactor">
    <cofactor evidence="1">
        <name>Zn(2+)</name>
        <dbReference type="ChEBI" id="CHEBI:29105"/>
    </cofactor>
</comment>
<dbReference type="FunFam" id="3.30.2010.30:FF:000002">
    <property type="entry name" value="Putative aminopeptidase N"/>
    <property type="match status" value="1"/>
</dbReference>
<organism evidence="13 14">
    <name type="scientific">Ostreococcus lucimarinus (strain CCE9901)</name>
    <dbReference type="NCBI Taxonomy" id="436017"/>
    <lineage>
        <taxon>Eukaryota</taxon>
        <taxon>Viridiplantae</taxon>
        <taxon>Chlorophyta</taxon>
        <taxon>Mamiellophyceae</taxon>
        <taxon>Mamiellales</taxon>
        <taxon>Bathycoccaceae</taxon>
        <taxon>Ostreococcus</taxon>
    </lineage>
</organism>
<keyword evidence="4" id="KW-0645">Protease</keyword>
<evidence type="ECO:0000259" key="12">
    <source>
        <dbReference type="Pfam" id="PF17900"/>
    </source>
</evidence>
<name>A4SBP7_OSTLU</name>
<dbReference type="InterPro" id="IPR045357">
    <property type="entry name" value="Aminopeptidase_N-like_N"/>
</dbReference>
<evidence type="ECO:0000313" key="13">
    <source>
        <dbReference type="EMBL" id="ABP01169.1"/>
    </source>
</evidence>
<dbReference type="InterPro" id="IPR037144">
    <property type="entry name" value="Peptidase_M1_pepN_C_sf"/>
</dbReference>
<feature type="domain" description="Peptidase M1 alanyl aminopeptidase C-terminal" evidence="11">
    <location>
        <begin position="561"/>
        <end position="884"/>
    </location>
</feature>
<dbReference type="PANTHER" id="PTHR46322:SF1">
    <property type="entry name" value="PUROMYCIN-SENSITIVE AMINOPEPTIDASE"/>
    <property type="match status" value="1"/>
</dbReference>
<feature type="domain" description="Peptidase M1 alanyl aminopeptidase Ig-like fold" evidence="10">
    <location>
        <begin position="454"/>
        <end position="556"/>
    </location>
</feature>
<dbReference type="InterPro" id="IPR027268">
    <property type="entry name" value="Peptidase_M4/M1_CTD_sf"/>
</dbReference>
<dbReference type="STRING" id="436017.A4SBP7"/>
<dbReference type="HOGENOM" id="CLU_007993_2_0_1"/>